<proteinExistence type="predicted"/>
<dbReference type="InterPro" id="IPR036890">
    <property type="entry name" value="HATPase_C_sf"/>
</dbReference>
<dbReference type="Gene3D" id="3.30.565.10">
    <property type="entry name" value="Histidine kinase-like ATPase, C-terminal domain"/>
    <property type="match status" value="1"/>
</dbReference>
<gene>
    <name evidence="1" type="ORF">EV214_14115</name>
</gene>
<dbReference type="RefSeq" id="WP_165916453.1">
    <property type="nucleotide sequence ID" value="NZ_SLWV01000041.1"/>
</dbReference>
<dbReference type="Pfam" id="PF13589">
    <property type="entry name" value="HATPase_c_3"/>
    <property type="match status" value="1"/>
</dbReference>
<evidence type="ECO:0000313" key="1">
    <source>
        <dbReference type="EMBL" id="TCO68736.1"/>
    </source>
</evidence>
<dbReference type="EMBL" id="SLWV01000041">
    <property type="protein sequence ID" value="TCO68736.1"/>
    <property type="molecule type" value="Genomic_DNA"/>
</dbReference>
<comment type="caution">
    <text evidence="1">The sequence shown here is derived from an EMBL/GenBank/DDBJ whole genome shotgun (WGS) entry which is preliminary data.</text>
</comment>
<keyword evidence="2" id="KW-1185">Reference proteome</keyword>
<dbReference type="Proteomes" id="UP000294919">
    <property type="component" value="Unassembled WGS sequence"/>
</dbReference>
<dbReference type="SUPFAM" id="SSF55874">
    <property type="entry name" value="ATPase domain of HSP90 chaperone/DNA topoisomerase II/histidine kinase"/>
    <property type="match status" value="1"/>
</dbReference>
<accession>A0A4R2KEH3</accession>
<organism evidence="1 2">
    <name type="scientific">Marinisporobacter balticus</name>
    <dbReference type="NCBI Taxonomy" id="2018667"/>
    <lineage>
        <taxon>Bacteria</taxon>
        <taxon>Bacillati</taxon>
        <taxon>Bacillota</taxon>
        <taxon>Clostridia</taxon>
        <taxon>Peptostreptococcales</taxon>
        <taxon>Thermotaleaceae</taxon>
        <taxon>Marinisporobacter</taxon>
    </lineage>
</organism>
<reference evidence="1 2" key="1">
    <citation type="submission" date="2019-03" db="EMBL/GenBank/DDBJ databases">
        <title>Genomic Encyclopedia of Type Strains, Phase IV (KMG-IV): sequencing the most valuable type-strain genomes for metagenomic binning, comparative biology and taxonomic classification.</title>
        <authorList>
            <person name="Goeker M."/>
        </authorList>
    </citation>
    <scope>NUCLEOTIDE SEQUENCE [LARGE SCALE GENOMIC DNA]</scope>
    <source>
        <strain evidence="1 2">DSM 102940</strain>
    </source>
</reference>
<sequence>MAVIGKNVIEHLTTAMYENNNIIFREYIQNSADQIDKAIATDILTKGEACIYIDINAKKRTISVYDNATGICKDEFAKKLLSIADSDKDRSEDKGFRGIGRLGGLACCNKLIFASSYQGEPIKSIMVWDAKKLREVINDPKQRPDASNLVDMVTSFEEEKYDKKEHFFEVKLVDVIEENNELLDEKSVRKYLQAVAPVPYQSGFVFRSKIYDYVKDKDFKLDEYKILVNEEQLFKGYTSNLYEGTVEKKTIYDSITDLEFKEFYSTDNELLAWMWFGITKYEKQIPALNKMRGIRLRKENIQVGNSETMSYPRFFKEPRGNYYFVGEIFAVHNALVPNARRDYFNINQTCRIFEEALKPTIYIELYKLYHYANEVKNALTKKAKYVEIQKEFQEKQSSGEFVDEEDKKSAIEKLEKHKVAAESATKKLGLRSSNADENPVYKRVFETLESEYKAEEPKKELIIEEKPEKKYITQTLSKLDKKERKLVSKIYAIIKAILPKDMAEMVVAKIQEELSK</sequence>
<name>A0A4R2KEH3_9FIRM</name>
<protein>
    <submittedName>
        <fullName evidence="1">Molecular chaperone HtpG</fullName>
    </submittedName>
</protein>
<evidence type="ECO:0000313" key="2">
    <source>
        <dbReference type="Proteomes" id="UP000294919"/>
    </source>
</evidence>
<dbReference type="AlphaFoldDB" id="A0A4R2KEH3"/>